<evidence type="ECO:0000313" key="7">
    <source>
        <dbReference type="Proteomes" id="UP000240653"/>
    </source>
</evidence>
<evidence type="ECO:0000256" key="4">
    <source>
        <dbReference type="PROSITE-ProRule" id="PRU00169"/>
    </source>
</evidence>
<dbReference type="PROSITE" id="PS50110">
    <property type="entry name" value="RESPONSE_REGULATORY"/>
    <property type="match status" value="1"/>
</dbReference>
<feature type="domain" description="Response regulatory" evidence="5">
    <location>
        <begin position="8"/>
        <end position="125"/>
    </location>
</feature>
<feature type="modified residue" description="4-aspartylphosphate" evidence="4">
    <location>
        <position position="58"/>
    </location>
</feature>
<keyword evidence="2" id="KW-0805">Transcription regulation</keyword>
<dbReference type="Gene3D" id="3.40.50.2300">
    <property type="match status" value="1"/>
</dbReference>
<evidence type="ECO:0000256" key="2">
    <source>
        <dbReference type="ARBA" id="ARBA00023015"/>
    </source>
</evidence>
<comment type="caution">
    <text evidence="6">The sequence shown here is derived from an EMBL/GenBank/DDBJ whole genome shotgun (WGS) entry which is preliminary data.</text>
</comment>
<organism evidence="6 7">
    <name type="scientific">Pseudaminobacter soli</name>
    <name type="common">ex Li et al. 2025</name>
    <dbReference type="NCBI Taxonomy" id="1295366"/>
    <lineage>
        <taxon>Bacteria</taxon>
        <taxon>Pseudomonadati</taxon>
        <taxon>Pseudomonadota</taxon>
        <taxon>Alphaproteobacteria</taxon>
        <taxon>Hyphomicrobiales</taxon>
        <taxon>Phyllobacteriaceae</taxon>
        <taxon>Pseudaminobacter</taxon>
    </lineage>
</organism>
<dbReference type="RefSeq" id="WP_106727661.1">
    <property type="nucleotide sequence ID" value="NZ_PXYL01000051.1"/>
</dbReference>
<gene>
    <name evidence="6" type="ORF">C7I85_30130</name>
</gene>
<dbReference type="OrthoDB" id="9786548at2"/>
<evidence type="ECO:0000313" key="6">
    <source>
        <dbReference type="EMBL" id="PSJ50130.1"/>
    </source>
</evidence>
<dbReference type="InterPro" id="IPR011006">
    <property type="entry name" value="CheY-like_superfamily"/>
</dbReference>
<dbReference type="PANTHER" id="PTHR44591">
    <property type="entry name" value="STRESS RESPONSE REGULATOR PROTEIN 1"/>
    <property type="match status" value="1"/>
</dbReference>
<sequence length="129" mass="14375">MSFLQHFKVLVVDDTTTSRILISESLQDMGIRQITLAKDGEHALRTIMAQPQHLVISDFNMPNLDGLGLLKAIRSYAPTRNTPFIILTGKTDRALLERAAALGVNNYLTKPFTTAQLKRAIEQIVGDLR</sequence>
<dbReference type="PANTHER" id="PTHR44591:SF3">
    <property type="entry name" value="RESPONSE REGULATORY DOMAIN-CONTAINING PROTEIN"/>
    <property type="match status" value="1"/>
</dbReference>
<evidence type="ECO:0000259" key="5">
    <source>
        <dbReference type="PROSITE" id="PS50110"/>
    </source>
</evidence>
<name>A0A2P7RIT5_9HYPH</name>
<evidence type="ECO:0000256" key="3">
    <source>
        <dbReference type="ARBA" id="ARBA00023163"/>
    </source>
</evidence>
<dbReference type="SUPFAM" id="SSF52172">
    <property type="entry name" value="CheY-like"/>
    <property type="match status" value="1"/>
</dbReference>
<protein>
    <recommendedName>
        <fullName evidence="5">Response regulatory domain-containing protein</fullName>
    </recommendedName>
</protein>
<dbReference type="EMBL" id="PXYL01000051">
    <property type="protein sequence ID" value="PSJ50130.1"/>
    <property type="molecule type" value="Genomic_DNA"/>
</dbReference>
<keyword evidence="7" id="KW-1185">Reference proteome</keyword>
<dbReference type="Proteomes" id="UP000240653">
    <property type="component" value="Unassembled WGS sequence"/>
</dbReference>
<keyword evidence="3" id="KW-0804">Transcription</keyword>
<accession>A0A2P7RIT5</accession>
<evidence type="ECO:0000256" key="1">
    <source>
        <dbReference type="ARBA" id="ARBA00022553"/>
    </source>
</evidence>
<dbReference type="InterPro" id="IPR001789">
    <property type="entry name" value="Sig_transdc_resp-reg_receiver"/>
</dbReference>
<proteinExistence type="predicted"/>
<dbReference type="SMART" id="SM00448">
    <property type="entry name" value="REC"/>
    <property type="match status" value="1"/>
</dbReference>
<reference evidence="6 7" key="1">
    <citation type="submission" date="2018-03" db="EMBL/GenBank/DDBJ databases">
        <title>The draft genome of Mesorhizobium soli JCM 19897.</title>
        <authorList>
            <person name="Li L."/>
            <person name="Liu L."/>
            <person name="Liang L."/>
            <person name="Wang T."/>
            <person name="Zhang X."/>
        </authorList>
    </citation>
    <scope>NUCLEOTIDE SEQUENCE [LARGE SCALE GENOMIC DNA]</scope>
    <source>
        <strain evidence="6 7">JCM 19897</strain>
    </source>
</reference>
<dbReference type="GO" id="GO:0000160">
    <property type="term" value="P:phosphorelay signal transduction system"/>
    <property type="evidence" value="ECO:0007669"/>
    <property type="project" value="InterPro"/>
</dbReference>
<dbReference type="Pfam" id="PF00072">
    <property type="entry name" value="Response_reg"/>
    <property type="match status" value="1"/>
</dbReference>
<dbReference type="InterPro" id="IPR050595">
    <property type="entry name" value="Bact_response_regulator"/>
</dbReference>
<dbReference type="AlphaFoldDB" id="A0A2P7RIT5"/>
<keyword evidence="1 4" id="KW-0597">Phosphoprotein</keyword>